<accession>A0A482XNS1</accession>
<comment type="caution">
    <text evidence="2">The sequence shown here is derived from an EMBL/GenBank/DDBJ whole genome shotgun (WGS) entry which is preliminary data.</text>
</comment>
<reference evidence="2 3" key="1">
    <citation type="journal article" date="2017" name="Gigascience">
        <title>Genome sequence of the small brown planthopper, Laodelphax striatellus.</title>
        <authorList>
            <person name="Zhu J."/>
            <person name="Jiang F."/>
            <person name="Wang X."/>
            <person name="Yang P."/>
            <person name="Bao Y."/>
            <person name="Zhao W."/>
            <person name="Wang W."/>
            <person name="Lu H."/>
            <person name="Wang Q."/>
            <person name="Cui N."/>
            <person name="Li J."/>
            <person name="Chen X."/>
            <person name="Luo L."/>
            <person name="Yu J."/>
            <person name="Kang L."/>
            <person name="Cui F."/>
        </authorList>
    </citation>
    <scope>NUCLEOTIDE SEQUENCE [LARGE SCALE GENOMIC DNA]</scope>
    <source>
        <strain evidence="2">Lst14</strain>
    </source>
</reference>
<evidence type="ECO:0000313" key="3">
    <source>
        <dbReference type="Proteomes" id="UP000291343"/>
    </source>
</evidence>
<name>A0A482XNS1_LAOST</name>
<proteinExistence type="predicted"/>
<dbReference type="EMBL" id="QKKF02004990">
    <property type="protein sequence ID" value="RZF47029.1"/>
    <property type="molecule type" value="Genomic_DNA"/>
</dbReference>
<keyword evidence="3" id="KW-1185">Reference proteome</keyword>
<feature type="region of interest" description="Disordered" evidence="1">
    <location>
        <begin position="78"/>
        <end position="108"/>
    </location>
</feature>
<evidence type="ECO:0000256" key="1">
    <source>
        <dbReference type="SAM" id="MobiDB-lite"/>
    </source>
</evidence>
<dbReference type="Proteomes" id="UP000291343">
    <property type="component" value="Unassembled WGS sequence"/>
</dbReference>
<organism evidence="2 3">
    <name type="scientific">Laodelphax striatellus</name>
    <name type="common">Small brown planthopper</name>
    <name type="synonym">Delphax striatella</name>
    <dbReference type="NCBI Taxonomy" id="195883"/>
    <lineage>
        <taxon>Eukaryota</taxon>
        <taxon>Metazoa</taxon>
        <taxon>Ecdysozoa</taxon>
        <taxon>Arthropoda</taxon>
        <taxon>Hexapoda</taxon>
        <taxon>Insecta</taxon>
        <taxon>Pterygota</taxon>
        <taxon>Neoptera</taxon>
        <taxon>Paraneoptera</taxon>
        <taxon>Hemiptera</taxon>
        <taxon>Auchenorrhyncha</taxon>
        <taxon>Fulgoroidea</taxon>
        <taxon>Delphacidae</taxon>
        <taxon>Criomorphinae</taxon>
        <taxon>Laodelphax</taxon>
    </lineage>
</organism>
<protein>
    <submittedName>
        <fullName evidence="2">Uncharacterized protein</fullName>
    </submittedName>
</protein>
<dbReference type="AlphaFoldDB" id="A0A482XNS1"/>
<sequence>MGRSVRVTFTAAESRPAVQQSNGTESRCHPVPCRAVPCRGSRSGNVCTCVVRTPSPPRPRTSRRRLVLQILNRGSVTEQGALVSQPPRVGTDGLTSPPKDGSGRICHKILPSTRLEPWAN</sequence>
<feature type="region of interest" description="Disordered" evidence="1">
    <location>
        <begin position="1"/>
        <end position="29"/>
    </location>
</feature>
<gene>
    <name evidence="2" type="ORF">LSTR_LSTR013453</name>
</gene>
<evidence type="ECO:0000313" key="2">
    <source>
        <dbReference type="EMBL" id="RZF47029.1"/>
    </source>
</evidence>
<dbReference type="InParanoid" id="A0A482XNS1"/>